<dbReference type="AlphaFoldDB" id="A0A0N0UHB9"/>
<comment type="subcellular location">
    <subcellularLocation>
        <location evidence="1 7">Cell membrane</location>
        <topology evidence="1 7">Multi-pass membrane protein</topology>
    </subcellularLocation>
</comment>
<evidence type="ECO:0000256" key="1">
    <source>
        <dbReference type="ARBA" id="ARBA00004651"/>
    </source>
</evidence>
<dbReference type="Proteomes" id="UP000037688">
    <property type="component" value="Unassembled WGS sequence"/>
</dbReference>
<sequence length="296" mass="33512">MFAKSIRKDHYGYYFIAPFFILFAIFGLYPILYSLYISFTNFDGITTPDFVGIGNYVAVLQDPLFYKTLFNTLFIWGVSVVPQLTVSLVLAFILNDKLLKGRDIFRAVYFFPNIVTAASLGLLVSLIFDWQSGGLNHFLVQIGLIDDPINWKNDPWFMRLIVSSILFFQYFGYSMVIYLAGLQGIDPALQEAAQMDGAKKKHIFIHIIVPMLRPIILFQMITSIIGGIQIFDQPFTLTNGTGGPDRAAMTSIMYLYNVAFQSTRFGYGAAIAFCLFIIIILLSVVSFMMTKRKSRA</sequence>
<evidence type="ECO:0000256" key="5">
    <source>
        <dbReference type="ARBA" id="ARBA00022989"/>
    </source>
</evidence>
<feature type="domain" description="ABC transmembrane type-1" evidence="8">
    <location>
        <begin position="69"/>
        <end position="286"/>
    </location>
</feature>
<feature type="transmembrane region" description="Helical" evidence="7">
    <location>
        <begin position="107"/>
        <end position="128"/>
    </location>
</feature>
<dbReference type="CDD" id="cd06261">
    <property type="entry name" value="TM_PBP2"/>
    <property type="match status" value="1"/>
</dbReference>
<keyword evidence="2 7" id="KW-0813">Transport</keyword>
<comment type="caution">
    <text evidence="9">The sequence shown here is derived from an EMBL/GenBank/DDBJ whole genome shotgun (WGS) entry which is preliminary data.</text>
</comment>
<evidence type="ECO:0000313" key="10">
    <source>
        <dbReference type="Proteomes" id="UP000037688"/>
    </source>
</evidence>
<evidence type="ECO:0000256" key="2">
    <source>
        <dbReference type="ARBA" id="ARBA00022448"/>
    </source>
</evidence>
<dbReference type="InterPro" id="IPR000515">
    <property type="entry name" value="MetI-like"/>
</dbReference>
<dbReference type="OrthoDB" id="9787541at2"/>
<dbReference type="InterPro" id="IPR035906">
    <property type="entry name" value="MetI-like_sf"/>
</dbReference>
<dbReference type="EMBL" id="LITU01000068">
    <property type="protein sequence ID" value="KOY14811.1"/>
    <property type="molecule type" value="Genomic_DNA"/>
</dbReference>
<dbReference type="PATRIC" id="fig|1705561.3.peg.3865"/>
<keyword evidence="5 7" id="KW-1133">Transmembrane helix</keyword>
<dbReference type="SUPFAM" id="SSF161098">
    <property type="entry name" value="MetI-like"/>
    <property type="match status" value="1"/>
</dbReference>
<evidence type="ECO:0000256" key="7">
    <source>
        <dbReference type="RuleBase" id="RU363032"/>
    </source>
</evidence>
<feature type="transmembrane region" description="Helical" evidence="7">
    <location>
        <begin position="156"/>
        <end position="182"/>
    </location>
</feature>
<dbReference type="PANTHER" id="PTHR30193">
    <property type="entry name" value="ABC TRANSPORTER PERMEASE PROTEIN"/>
    <property type="match status" value="1"/>
</dbReference>
<reference evidence="9 10" key="1">
    <citation type="submission" date="2015-08" db="EMBL/GenBank/DDBJ databases">
        <title>Draft genome sequence of cellulolytic and xylanolytic Paenibacillus sp. A59, isolated from a decaying forest soil from Patagonia, Argentina.</title>
        <authorList>
            <person name="Ghio S."/>
            <person name="Caceres A.M."/>
            <person name="Talia P."/>
            <person name="Grasso D."/>
            <person name="Campos E."/>
        </authorList>
    </citation>
    <scope>NUCLEOTIDE SEQUENCE [LARGE SCALE GENOMIC DNA]</scope>
    <source>
        <strain evidence="9 10">A59</strain>
    </source>
</reference>
<keyword evidence="4 7" id="KW-0812">Transmembrane</keyword>
<evidence type="ECO:0000256" key="6">
    <source>
        <dbReference type="ARBA" id="ARBA00023136"/>
    </source>
</evidence>
<keyword evidence="10" id="KW-1185">Reference proteome</keyword>
<dbReference type="GO" id="GO:0005886">
    <property type="term" value="C:plasma membrane"/>
    <property type="evidence" value="ECO:0007669"/>
    <property type="project" value="UniProtKB-SubCell"/>
</dbReference>
<organism evidence="9 10">
    <name type="scientific">Paenibacillus xylanivorans</name>
    <dbReference type="NCBI Taxonomy" id="1705561"/>
    <lineage>
        <taxon>Bacteria</taxon>
        <taxon>Bacillati</taxon>
        <taxon>Bacillota</taxon>
        <taxon>Bacilli</taxon>
        <taxon>Bacillales</taxon>
        <taxon>Paenibacillaceae</taxon>
        <taxon>Paenibacillus</taxon>
    </lineage>
</organism>
<gene>
    <name evidence="9" type="ORF">AMS66_18685</name>
</gene>
<dbReference type="InterPro" id="IPR051393">
    <property type="entry name" value="ABC_transporter_permease"/>
</dbReference>
<feature type="transmembrane region" description="Helical" evidence="7">
    <location>
        <begin position="203"/>
        <end position="231"/>
    </location>
</feature>
<dbReference type="SUPFAM" id="SSF160964">
    <property type="entry name" value="MalF N-terminal region-like"/>
    <property type="match status" value="1"/>
</dbReference>
<evidence type="ECO:0000256" key="4">
    <source>
        <dbReference type="ARBA" id="ARBA00022692"/>
    </source>
</evidence>
<feature type="transmembrane region" description="Helical" evidence="7">
    <location>
        <begin position="73"/>
        <end position="95"/>
    </location>
</feature>
<feature type="transmembrane region" description="Helical" evidence="7">
    <location>
        <begin position="12"/>
        <end position="32"/>
    </location>
</feature>
<name>A0A0N0UHB9_9BACL</name>
<evidence type="ECO:0000313" key="9">
    <source>
        <dbReference type="EMBL" id="KOY14811.1"/>
    </source>
</evidence>
<proteinExistence type="inferred from homology"/>
<keyword evidence="3" id="KW-1003">Cell membrane</keyword>
<evidence type="ECO:0000259" key="8">
    <source>
        <dbReference type="PROSITE" id="PS50928"/>
    </source>
</evidence>
<dbReference type="PANTHER" id="PTHR30193:SF37">
    <property type="entry name" value="INNER MEMBRANE ABC TRANSPORTER PERMEASE PROTEIN YCJO"/>
    <property type="match status" value="1"/>
</dbReference>
<comment type="similarity">
    <text evidence="7">Belongs to the binding-protein-dependent transport system permease family.</text>
</comment>
<dbReference type="RefSeq" id="WP_053782240.1">
    <property type="nucleotide sequence ID" value="NZ_LITU01000068.1"/>
</dbReference>
<keyword evidence="6 7" id="KW-0472">Membrane</keyword>
<protein>
    <submittedName>
        <fullName evidence="9">ABC transporter</fullName>
    </submittedName>
</protein>
<dbReference type="Gene3D" id="1.10.3720.10">
    <property type="entry name" value="MetI-like"/>
    <property type="match status" value="1"/>
</dbReference>
<dbReference type="PROSITE" id="PS50928">
    <property type="entry name" value="ABC_TM1"/>
    <property type="match status" value="1"/>
</dbReference>
<accession>A0A0N0UHB9</accession>
<evidence type="ECO:0000256" key="3">
    <source>
        <dbReference type="ARBA" id="ARBA00022475"/>
    </source>
</evidence>
<dbReference type="Pfam" id="PF00528">
    <property type="entry name" value="BPD_transp_1"/>
    <property type="match status" value="1"/>
</dbReference>
<dbReference type="GO" id="GO:0055085">
    <property type="term" value="P:transmembrane transport"/>
    <property type="evidence" value="ECO:0007669"/>
    <property type="project" value="InterPro"/>
</dbReference>
<feature type="transmembrane region" description="Helical" evidence="7">
    <location>
        <begin position="265"/>
        <end position="289"/>
    </location>
</feature>